<reference evidence="1" key="1">
    <citation type="submission" date="2022-06" db="EMBL/GenBank/DDBJ databases">
        <title>The First Complete Genome of the Simian Malaria Parasite Plasmodium brasilianum.</title>
        <authorList>
            <person name="Bajic M."/>
            <person name="Ravishankar S."/>
        </authorList>
    </citation>
    <scope>NUCLEOTIDE SEQUENCE</scope>
    <source>
        <strain evidence="1">Bolivian I</strain>
    </source>
</reference>
<gene>
    <name evidence="1" type="ORF">MKS88_002104</name>
</gene>
<name>A0ACB9YC53_PLABR</name>
<evidence type="ECO:0000313" key="1">
    <source>
        <dbReference type="EMBL" id="KAI4839547.1"/>
    </source>
</evidence>
<proteinExistence type="predicted"/>
<dbReference type="Proteomes" id="UP001056978">
    <property type="component" value="Chromosome 7"/>
</dbReference>
<evidence type="ECO:0000313" key="2">
    <source>
        <dbReference type="Proteomes" id="UP001056978"/>
    </source>
</evidence>
<protein>
    <submittedName>
        <fullName evidence="1">PIH1 domain-containing protein</fullName>
    </submittedName>
</protein>
<keyword evidence="2" id="KW-1185">Reference proteome</keyword>
<accession>A0ACB9YC53</accession>
<sequence>MEDIKISYEEKEKFHKAFRQHEFRMLFDEYFDEISDKKYRKEKEDYLLSLYFKGELKKDQILIKPIEAFCVKTKILYSNHTNQRLFLNICSHEGIHSISFGDISRGEVNIPYSLSQIRPDKQGKKKKKKAAKKGSQRAPEKDDQNVVKRLCAGEMNMHERVHVRNNVCCLTIDCCVNPLTVNVTRNYNEILNFLLEDVCVNIEKNIMKDKEKICRDFKVSSDMKCKGDKPFLLCINKSVIKKNILIEEEKKLENMKKEFEEKNTAISPNDVDKILQKSKVETEIRKNEENELDNSDMQELNTRSIEVGKVEIQREKKKYFIYHQGTMNTSSFFKLKENKQISLNLPSKIKVLICTDNYVKKNDINIRIEKKILQVKFDNSEEEDVIVHLPYPCNGKDYVCVLKKDKKKIEIYLKLCEEFLKEYADSIYEKYYHNKRVDDSIDSLNYIDDIVDSYQKGKDKVDEEVNEGAEEEDEKEEANRKVKEEDEKEEANRGVEEEARKEGTNRKVEEEANKGAEKDGLTKEAEVQGGSEEIQNNKNLNEETSKSCSSSKIKKNDMEFPPVVPEYSESVPIQELIKNKSEKMLDSSFSFNDKNNFLNCDISTKLKFGFLDDSKCAEMSEKGVEEDTRGGISQSCKIRDIDLEGLKKEDLNCTIKRNNNMLNNGGNTFPNGIKIEMVNDEADLFNNDQVAEKSSALSHEHADKNIGSEFNKLSKLRKKKSQISGCPSTLNDSEYLKDIDMYEHAEKGVIFSCMLWTAYI</sequence>
<organism evidence="1 2">
    <name type="scientific">Plasmodium brasilianum</name>
    <dbReference type="NCBI Taxonomy" id="5824"/>
    <lineage>
        <taxon>Eukaryota</taxon>
        <taxon>Sar</taxon>
        <taxon>Alveolata</taxon>
        <taxon>Apicomplexa</taxon>
        <taxon>Aconoidasida</taxon>
        <taxon>Haemosporida</taxon>
        <taxon>Plasmodiidae</taxon>
        <taxon>Plasmodium</taxon>
        <taxon>Plasmodium (Plasmodium)</taxon>
    </lineage>
</organism>
<dbReference type="EMBL" id="CM043775">
    <property type="protein sequence ID" value="KAI4839547.1"/>
    <property type="molecule type" value="Genomic_DNA"/>
</dbReference>
<comment type="caution">
    <text evidence="1">The sequence shown here is derived from an EMBL/GenBank/DDBJ whole genome shotgun (WGS) entry which is preliminary data.</text>
</comment>